<accession>A0A1H1N691</accession>
<feature type="binding site" evidence="5">
    <location>
        <position position="192"/>
    </location>
    <ligand>
        <name>Zn(2+)</name>
        <dbReference type="ChEBI" id="CHEBI:29105"/>
    </ligand>
</feature>
<gene>
    <name evidence="7" type="ORF">SAMN04488543_0801</name>
</gene>
<dbReference type="PANTHER" id="PTHR20855:SF3">
    <property type="entry name" value="LD03007P"/>
    <property type="match status" value="1"/>
</dbReference>
<feature type="transmembrane region" description="Helical" evidence="6">
    <location>
        <begin position="12"/>
        <end position="33"/>
    </location>
</feature>
<evidence type="ECO:0000256" key="1">
    <source>
        <dbReference type="ARBA" id="ARBA00004141"/>
    </source>
</evidence>
<keyword evidence="3 6" id="KW-1133">Transmembrane helix</keyword>
<dbReference type="Proteomes" id="UP000199092">
    <property type="component" value="Chromosome I"/>
</dbReference>
<feature type="transmembrane region" description="Helical" evidence="6">
    <location>
        <begin position="39"/>
        <end position="58"/>
    </location>
</feature>
<dbReference type="Pfam" id="PF03006">
    <property type="entry name" value="HlyIII"/>
    <property type="match status" value="1"/>
</dbReference>
<feature type="transmembrane region" description="Helical" evidence="6">
    <location>
        <begin position="195"/>
        <end position="213"/>
    </location>
</feature>
<keyword evidence="5" id="KW-0862">Zinc</keyword>
<evidence type="ECO:0000256" key="4">
    <source>
        <dbReference type="ARBA" id="ARBA00023136"/>
    </source>
</evidence>
<dbReference type="AlphaFoldDB" id="A0A1H1N691"/>
<evidence type="ECO:0000256" key="3">
    <source>
        <dbReference type="ARBA" id="ARBA00022989"/>
    </source>
</evidence>
<protein>
    <submittedName>
        <fullName evidence="7">Hemolysin III</fullName>
    </submittedName>
</protein>
<organism evidence="7 8">
    <name type="scientific">Friedmanniella luteola</name>
    <dbReference type="NCBI Taxonomy" id="546871"/>
    <lineage>
        <taxon>Bacteria</taxon>
        <taxon>Bacillati</taxon>
        <taxon>Actinomycetota</taxon>
        <taxon>Actinomycetes</taxon>
        <taxon>Propionibacteriales</taxon>
        <taxon>Nocardioidaceae</taxon>
        <taxon>Friedmanniella</taxon>
    </lineage>
</organism>
<feature type="binding site" evidence="5">
    <location>
        <position position="188"/>
    </location>
    <ligand>
        <name>Zn(2+)</name>
        <dbReference type="ChEBI" id="CHEBI:29105"/>
    </ligand>
</feature>
<comment type="subcellular location">
    <subcellularLocation>
        <location evidence="1">Membrane</location>
        <topology evidence="1">Multi-pass membrane protein</topology>
    </subcellularLocation>
</comment>
<name>A0A1H1N691_9ACTN</name>
<sequence length="214" mass="23014">MLALAKPRLRGWLHACTAPLALAAGVVLVVLAPTSTGRAGGAVFLAASVLLFGTSGLYHRRTWSPRGEAVMRRLDHANIYVFIAASYTPMALLMLTGGSRVLLLALIWGAALGGLVFRLFWLDAPRWLYTALYVVMGWAAVGWMGAFYASGGLAVLLLILLGGLFYTGGAVVYARQRPDPSPAWFGYHEIFHTGTVLGFVSHYVAISLLTYAAR</sequence>
<dbReference type="InterPro" id="IPR004254">
    <property type="entry name" value="AdipoR/HlyIII-related"/>
</dbReference>
<feature type="transmembrane region" description="Helical" evidence="6">
    <location>
        <begin position="101"/>
        <end position="120"/>
    </location>
</feature>
<evidence type="ECO:0000256" key="5">
    <source>
        <dbReference type="PIRSR" id="PIRSR604254-1"/>
    </source>
</evidence>
<feature type="transmembrane region" description="Helical" evidence="6">
    <location>
        <begin position="154"/>
        <end position="174"/>
    </location>
</feature>
<evidence type="ECO:0000256" key="6">
    <source>
        <dbReference type="SAM" id="Phobius"/>
    </source>
</evidence>
<evidence type="ECO:0000313" key="7">
    <source>
        <dbReference type="EMBL" id="SDR94522.1"/>
    </source>
</evidence>
<feature type="transmembrane region" description="Helical" evidence="6">
    <location>
        <begin position="79"/>
        <end position="95"/>
    </location>
</feature>
<dbReference type="EMBL" id="LT629749">
    <property type="protein sequence ID" value="SDR94522.1"/>
    <property type="molecule type" value="Genomic_DNA"/>
</dbReference>
<feature type="transmembrane region" description="Helical" evidence="6">
    <location>
        <begin position="127"/>
        <end position="148"/>
    </location>
</feature>
<evidence type="ECO:0000313" key="8">
    <source>
        <dbReference type="Proteomes" id="UP000199092"/>
    </source>
</evidence>
<feature type="binding site" evidence="5">
    <location>
        <position position="59"/>
    </location>
    <ligand>
        <name>Zn(2+)</name>
        <dbReference type="ChEBI" id="CHEBI:29105"/>
    </ligand>
</feature>
<keyword evidence="8" id="KW-1185">Reference proteome</keyword>
<dbReference type="STRING" id="546871.SAMN04488543_0801"/>
<dbReference type="PANTHER" id="PTHR20855">
    <property type="entry name" value="ADIPOR/PROGESTIN RECEPTOR-RELATED"/>
    <property type="match status" value="1"/>
</dbReference>
<keyword evidence="5" id="KW-0479">Metal-binding</keyword>
<keyword evidence="4 6" id="KW-0472">Membrane</keyword>
<keyword evidence="2 6" id="KW-0812">Transmembrane</keyword>
<dbReference type="GO" id="GO:0046872">
    <property type="term" value="F:metal ion binding"/>
    <property type="evidence" value="ECO:0007669"/>
    <property type="project" value="UniProtKB-KW"/>
</dbReference>
<proteinExistence type="predicted"/>
<reference evidence="7 8" key="1">
    <citation type="submission" date="2016-10" db="EMBL/GenBank/DDBJ databases">
        <authorList>
            <person name="de Groot N.N."/>
        </authorList>
    </citation>
    <scope>NUCLEOTIDE SEQUENCE [LARGE SCALE GENOMIC DNA]</scope>
    <source>
        <strain evidence="7 8">DSM 21741</strain>
    </source>
</reference>
<evidence type="ECO:0000256" key="2">
    <source>
        <dbReference type="ARBA" id="ARBA00022692"/>
    </source>
</evidence>
<dbReference type="GO" id="GO:0016020">
    <property type="term" value="C:membrane"/>
    <property type="evidence" value="ECO:0007669"/>
    <property type="project" value="UniProtKB-SubCell"/>
</dbReference>